<feature type="compositionally biased region" description="Pro residues" evidence="1">
    <location>
        <begin position="107"/>
        <end position="117"/>
    </location>
</feature>
<feature type="region of interest" description="Disordered" evidence="1">
    <location>
        <begin position="90"/>
        <end position="127"/>
    </location>
</feature>
<dbReference type="eggNOG" id="KOG4568">
    <property type="taxonomic scope" value="Eukaryota"/>
</dbReference>
<protein>
    <recommendedName>
        <fullName evidence="2">CAP-Gly domain-containing protein</fullName>
    </recommendedName>
</protein>
<evidence type="ECO:0000256" key="1">
    <source>
        <dbReference type="SAM" id="MobiDB-lite"/>
    </source>
</evidence>
<feature type="domain" description="CAP-Gly" evidence="2">
    <location>
        <begin position="45"/>
        <end position="88"/>
    </location>
</feature>
<dbReference type="Gene3D" id="1.25.40.20">
    <property type="entry name" value="Ankyrin repeat-containing domain"/>
    <property type="match status" value="3"/>
</dbReference>
<dbReference type="InterPro" id="IPR052050">
    <property type="entry name" value="SecEffector_AnkRepeat"/>
</dbReference>
<dbReference type="PANTHER" id="PTHR46586:SF3">
    <property type="entry name" value="ANKYRIN REPEAT-CONTAINING PROTEIN"/>
    <property type="match status" value="1"/>
</dbReference>
<name>A0A024UUE3_9STRA</name>
<dbReference type="VEuPathDB" id="FungiDB:H310_00516"/>
<dbReference type="SUPFAM" id="SSF74924">
    <property type="entry name" value="Cap-Gly domain"/>
    <property type="match status" value="1"/>
</dbReference>
<dbReference type="InterPro" id="IPR000938">
    <property type="entry name" value="CAP-Gly_domain"/>
</dbReference>
<dbReference type="eggNOG" id="KOG0504">
    <property type="taxonomic scope" value="Eukaryota"/>
</dbReference>
<dbReference type="PANTHER" id="PTHR46586">
    <property type="entry name" value="ANKYRIN REPEAT-CONTAINING PROTEIN"/>
    <property type="match status" value="1"/>
</dbReference>
<dbReference type="PROSITE" id="PS50245">
    <property type="entry name" value="CAP_GLY_2"/>
    <property type="match status" value="1"/>
</dbReference>
<dbReference type="OrthoDB" id="74529at2759"/>
<dbReference type="SUPFAM" id="SSF48403">
    <property type="entry name" value="Ankyrin repeat"/>
    <property type="match status" value="1"/>
</dbReference>
<dbReference type="AlphaFoldDB" id="A0A024UUE3"/>
<proteinExistence type="predicted"/>
<dbReference type="EMBL" id="KI913952">
    <property type="protein sequence ID" value="ETW10146.1"/>
    <property type="molecule type" value="Genomic_DNA"/>
</dbReference>
<dbReference type="InterPro" id="IPR036859">
    <property type="entry name" value="CAP-Gly_dom_sf"/>
</dbReference>
<dbReference type="STRING" id="157072.A0A024UUE3"/>
<dbReference type="RefSeq" id="XP_008861557.1">
    <property type="nucleotide sequence ID" value="XM_008863335.1"/>
</dbReference>
<dbReference type="Gene3D" id="2.30.30.190">
    <property type="entry name" value="CAP Gly-rich-like domain"/>
    <property type="match status" value="1"/>
</dbReference>
<accession>A0A024UUE3</accession>
<dbReference type="InterPro" id="IPR002110">
    <property type="entry name" value="Ankyrin_rpt"/>
</dbReference>
<dbReference type="GeneID" id="20077566"/>
<dbReference type="SMART" id="SM01052">
    <property type="entry name" value="CAP_GLY"/>
    <property type="match status" value="1"/>
</dbReference>
<gene>
    <name evidence="3" type="ORF">H310_00516</name>
</gene>
<dbReference type="Pfam" id="PF01302">
    <property type="entry name" value="CAP_GLY"/>
    <property type="match status" value="1"/>
</dbReference>
<dbReference type="Pfam" id="PF12796">
    <property type="entry name" value="Ank_2"/>
    <property type="match status" value="3"/>
</dbReference>
<organism evidence="3">
    <name type="scientific">Aphanomyces invadans</name>
    <dbReference type="NCBI Taxonomy" id="157072"/>
    <lineage>
        <taxon>Eukaryota</taxon>
        <taxon>Sar</taxon>
        <taxon>Stramenopiles</taxon>
        <taxon>Oomycota</taxon>
        <taxon>Saprolegniomycetes</taxon>
        <taxon>Saprolegniales</taxon>
        <taxon>Verrucalvaceae</taxon>
        <taxon>Aphanomyces</taxon>
    </lineage>
</organism>
<evidence type="ECO:0000313" key="3">
    <source>
        <dbReference type="EMBL" id="ETW10146.1"/>
    </source>
</evidence>
<sequence length="527" mass="59053">MARSCADEVWATPEKHRRAPWECLATIGSRVIVSGGRQGMLRFLGPTEFAKGVWVGVELDTPEEGKSDGAVNGVRYFTCKPLCGLFTKPTQIQPEPRRHDVTISPPALAPRPRPPSPQHDRKRRITRRSLLRRDHAVTFMSVLFNPSLLTTIQHFQPGLFADLHPRFAEWRAFIQTHANFRYNVGAPLRYQRFFDSQMHVAQDLYLPEVSDPRFVLHVAIFEGDVHVVKRCARCQEHTISPQALTCAARFGHLDIVQFLHQLQSHTRHPALRGSDTTAVDAAAAHGHLAVVEYLLQHQYSCSTNAMDSAATRGHLDLVRFLHDHSSVGCTHVAMDGAAENGHLAIVAFLHFHRTEGGTIDAMDFATQNGHLDVVQFLHFHRAEGCSADALNWAAEAGNLDLVYFLHDHRHEGATTDAMDAAAQHGYLDIVEFLHENRSEGCTSAAMDLAAANGHMDVVEFLHVRRREGCTADALIWAAQNGHLDMVMFLWVHRGQEVRTHADAALRAAKRHDHTTISQYLEFQTQTR</sequence>
<evidence type="ECO:0000259" key="2">
    <source>
        <dbReference type="PROSITE" id="PS50245"/>
    </source>
</evidence>
<reference evidence="3" key="1">
    <citation type="submission" date="2013-12" db="EMBL/GenBank/DDBJ databases">
        <title>The Genome Sequence of Aphanomyces invadans NJM9701.</title>
        <authorList>
            <consortium name="The Broad Institute Genomics Platform"/>
            <person name="Russ C."/>
            <person name="Tyler B."/>
            <person name="van West P."/>
            <person name="Dieguez-Uribeondo J."/>
            <person name="Young S.K."/>
            <person name="Zeng Q."/>
            <person name="Gargeya S."/>
            <person name="Fitzgerald M."/>
            <person name="Abouelleil A."/>
            <person name="Alvarado L."/>
            <person name="Chapman S.B."/>
            <person name="Gainer-Dewar J."/>
            <person name="Goldberg J."/>
            <person name="Griggs A."/>
            <person name="Gujja S."/>
            <person name="Hansen M."/>
            <person name="Howarth C."/>
            <person name="Imamovic A."/>
            <person name="Ireland A."/>
            <person name="Larimer J."/>
            <person name="McCowan C."/>
            <person name="Murphy C."/>
            <person name="Pearson M."/>
            <person name="Poon T.W."/>
            <person name="Priest M."/>
            <person name="Roberts A."/>
            <person name="Saif S."/>
            <person name="Shea T."/>
            <person name="Sykes S."/>
            <person name="Wortman J."/>
            <person name="Nusbaum C."/>
            <person name="Birren B."/>
        </authorList>
    </citation>
    <scope>NUCLEOTIDE SEQUENCE [LARGE SCALE GENOMIC DNA]</scope>
    <source>
        <strain evidence="3">NJM9701</strain>
    </source>
</reference>
<dbReference type="InterPro" id="IPR036770">
    <property type="entry name" value="Ankyrin_rpt-contain_sf"/>
</dbReference>